<dbReference type="HAMAP" id="MF_01148">
    <property type="entry name" value="Lnt"/>
    <property type="match status" value="1"/>
</dbReference>
<dbReference type="RefSeq" id="WP_222824480.1">
    <property type="nucleotide sequence ID" value="NZ_JAHWXP010000002.1"/>
</dbReference>
<feature type="transmembrane region" description="Helical" evidence="9">
    <location>
        <begin position="31"/>
        <end position="50"/>
    </location>
</feature>
<organism evidence="11 12">
    <name type="scientific">Alteriqipengyuania abyssalis</name>
    <dbReference type="NCBI Taxonomy" id="2860200"/>
    <lineage>
        <taxon>Bacteria</taxon>
        <taxon>Pseudomonadati</taxon>
        <taxon>Pseudomonadota</taxon>
        <taxon>Alphaproteobacteria</taxon>
        <taxon>Sphingomonadales</taxon>
        <taxon>Erythrobacteraceae</taxon>
        <taxon>Alteriqipengyuania</taxon>
    </lineage>
</organism>
<keyword evidence="3 9" id="KW-1003">Cell membrane</keyword>
<evidence type="ECO:0000256" key="2">
    <source>
        <dbReference type="ARBA" id="ARBA00010065"/>
    </source>
</evidence>
<dbReference type="Pfam" id="PF20154">
    <property type="entry name" value="LNT_N"/>
    <property type="match status" value="1"/>
</dbReference>
<dbReference type="PANTHER" id="PTHR38686:SF1">
    <property type="entry name" value="APOLIPOPROTEIN N-ACYLTRANSFERASE"/>
    <property type="match status" value="1"/>
</dbReference>
<evidence type="ECO:0000256" key="7">
    <source>
        <dbReference type="ARBA" id="ARBA00023136"/>
    </source>
</evidence>
<feature type="transmembrane region" description="Helical" evidence="9">
    <location>
        <begin position="196"/>
        <end position="215"/>
    </location>
</feature>
<evidence type="ECO:0000256" key="4">
    <source>
        <dbReference type="ARBA" id="ARBA00022679"/>
    </source>
</evidence>
<comment type="similarity">
    <text evidence="2 9">Belongs to the CN hydrolase family. Apolipoprotein N-acyltransferase subfamily.</text>
</comment>
<protein>
    <recommendedName>
        <fullName evidence="9">Apolipoprotein N-acyltransferase</fullName>
        <shortName evidence="9">ALP N-acyltransferase</shortName>
        <ecNumber evidence="9">2.3.1.269</ecNumber>
    </recommendedName>
</protein>
<comment type="catalytic activity">
    <reaction evidence="9">
        <text>N-terminal S-1,2-diacyl-sn-glyceryl-L-cysteinyl-[lipoprotein] + a glycerophospholipid = N-acyl-S-1,2-diacyl-sn-glyceryl-L-cysteinyl-[lipoprotein] + a 2-acyl-sn-glycero-3-phospholipid + H(+)</text>
        <dbReference type="Rhea" id="RHEA:48228"/>
        <dbReference type="Rhea" id="RHEA-COMP:14681"/>
        <dbReference type="Rhea" id="RHEA-COMP:14684"/>
        <dbReference type="ChEBI" id="CHEBI:15378"/>
        <dbReference type="ChEBI" id="CHEBI:136912"/>
        <dbReference type="ChEBI" id="CHEBI:140656"/>
        <dbReference type="ChEBI" id="CHEBI:140657"/>
        <dbReference type="ChEBI" id="CHEBI:140660"/>
        <dbReference type="EC" id="2.3.1.269"/>
    </reaction>
</comment>
<evidence type="ECO:0000256" key="5">
    <source>
        <dbReference type="ARBA" id="ARBA00022692"/>
    </source>
</evidence>
<evidence type="ECO:0000259" key="10">
    <source>
        <dbReference type="PROSITE" id="PS50263"/>
    </source>
</evidence>
<proteinExistence type="inferred from homology"/>
<feature type="transmembrane region" description="Helical" evidence="9">
    <location>
        <begin position="499"/>
        <end position="518"/>
    </location>
</feature>
<dbReference type="SUPFAM" id="SSF56317">
    <property type="entry name" value="Carbon-nitrogen hydrolase"/>
    <property type="match status" value="1"/>
</dbReference>
<dbReference type="Proteomes" id="UP000759298">
    <property type="component" value="Unassembled WGS sequence"/>
</dbReference>
<evidence type="ECO:0000256" key="9">
    <source>
        <dbReference type="HAMAP-Rule" id="MF_01148"/>
    </source>
</evidence>
<dbReference type="PROSITE" id="PS50263">
    <property type="entry name" value="CN_HYDROLASE"/>
    <property type="match status" value="1"/>
</dbReference>
<dbReference type="PANTHER" id="PTHR38686">
    <property type="entry name" value="APOLIPOPROTEIN N-ACYLTRANSFERASE"/>
    <property type="match status" value="1"/>
</dbReference>
<gene>
    <name evidence="9 11" type="primary">lnt</name>
    <name evidence="11" type="ORF">KYN89_07385</name>
</gene>
<comment type="function">
    <text evidence="9">Catalyzes the phospholipid dependent N-acylation of the N-terminal cysteine of apolipoprotein, the last step in lipoprotein maturation.</text>
</comment>
<keyword evidence="6 9" id="KW-1133">Transmembrane helix</keyword>
<dbReference type="Gene3D" id="3.60.110.10">
    <property type="entry name" value="Carbon-nitrogen hydrolase"/>
    <property type="match status" value="1"/>
</dbReference>
<feature type="domain" description="CN hydrolase" evidence="10">
    <location>
        <begin position="228"/>
        <end position="489"/>
    </location>
</feature>
<dbReference type="NCBIfam" id="TIGR00546">
    <property type="entry name" value="lnt"/>
    <property type="match status" value="1"/>
</dbReference>
<dbReference type="InterPro" id="IPR045378">
    <property type="entry name" value="LNT_N"/>
</dbReference>
<feature type="transmembrane region" description="Helical" evidence="9">
    <location>
        <begin position="89"/>
        <end position="111"/>
    </location>
</feature>
<sequence>MLNRALPIALARPRLTLLVLGGLSALGFPPFHLWPLALLALGAAAVLIRFSPTVRGAFLRGWLFALAHFTVTNTWIATAFTHQDRMPAILGWLAVPLLSTFLALYPAIAFAAAYRLARGRSTLAYALALGGAWVLTEWLRATLFTGYAWGPFSLAMLGPFDRPGLAGLLPLTGTYALSGIAVVLAAMLVEQVLRREWLRFAIASVLLAVAMYWPVGAGREGALDYTLVQPDLDQDELNDPRQYEPSFLTLAALSARPPASEPERRLVLWPEGVLPDYLREGYPERFYAATTAGRDPAFARARLARVIGEGGLLLTGTTDLEVDGDTVTGAYNVVTVLNDQGEITASYRKAHLVPYGEYLPFRDVLEPLGLSRLVAGSIDFHPGPGPQTLDLGAYGRAGLQICYEIIFSGQVVDRANRPDYIVNPSIDGWFGPTGPPQHLAQARMRAIEEGLPVLRSTTTGISGVIDARGVVRQHMGMGEQARIEGKVPPAGAPTLFARLGNWLALIWALALLGGSLVVNRRRRV</sequence>
<evidence type="ECO:0000313" key="12">
    <source>
        <dbReference type="Proteomes" id="UP000759298"/>
    </source>
</evidence>
<keyword evidence="7 9" id="KW-0472">Membrane</keyword>
<dbReference type="CDD" id="cd07571">
    <property type="entry name" value="ALP_N-acyl_transferase"/>
    <property type="match status" value="1"/>
</dbReference>
<dbReference type="EC" id="2.3.1.269" evidence="9"/>
<evidence type="ECO:0000256" key="1">
    <source>
        <dbReference type="ARBA" id="ARBA00004651"/>
    </source>
</evidence>
<accession>A0ABS7PCS4</accession>
<comment type="pathway">
    <text evidence="9">Protein modification; lipoprotein biosynthesis (N-acyl transfer).</text>
</comment>
<feature type="transmembrane region" description="Helical" evidence="9">
    <location>
        <begin position="123"/>
        <end position="148"/>
    </location>
</feature>
<dbReference type="InterPro" id="IPR036526">
    <property type="entry name" value="C-N_Hydrolase_sf"/>
</dbReference>
<dbReference type="InterPro" id="IPR003010">
    <property type="entry name" value="C-N_Hydrolase"/>
</dbReference>
<dbReference type="InterPro" id="IPR004563">
    <property type="entry name" value="Apolipo_AcylTrfase"/>
</dbReference>
<dbReference type="Pfam" id="PF00795">
    <property type="entry name" value="CN_hydrolase"/>
    <property type="match status" value="1"/>
</dbReference>
<feature type="transmembrane region" description="Helical" evidence="9">
    <location>
        <begin position="168"/>
        <end position="189"/>
    </location>
</feature>
<keyword evidence="4 9" id="KW-0808">Transferase</keyword>
<keyword evidence="12" id="KW-1185">Reference proteome</keyword>
<evidence type="ECO:0000256" key="3">
    <source>
        <dbReference type="ARBA" id="ARBA00022475"/>
    </source>
</evidence>
<keyword evidence="8 9" id="KW-0012">Acyltransferase</keyword>
<evidence type="ECO:0000256" key="8">
    <source>
        <dbReference type="ARBA" id="ARBA00023315"/>
    </source>
</evidence>
<reference evidence="11 12" key="1">
    <citation type="submission" date="2021-07" db="EMBL/GenBank/DDBJ databases">
        <title>Alteriqipengyuania abyssalis NZ-12B nov, sp.nov isolated from deep sea sponge in pacific ocean.</title>
        <authorList>
            <person name="Tareen S."/>
            <person name="Wink J."/>
        </authorList>
    </citation>
    <scope>NUCLEOTIDE SEQUENCE [LARGE SCALE GENOMIC DNA]</scope>
    <source>
        <strain evidence="11 12">NZ-12B</strain>
    </source>
</reference>
<dbReference type="EMBL" id="JAHWXP010000002">
    <property type="protein sequence ID" value="MBY8336868.1"/>
    <property type="molecule type" value="Genomic_DNA"/>
</dbReference>
<comment type="subcellular location">
    <subcellularLocation>
        <location evidence="1 9">Cell membrane</location>
        <topology evidence="1 9">Multi-pass membrane protein</topology>
    </subcellularLocation>
</comment>
<keyword evidence="5 9" id="KW-0812">Transmembrane</keyword>
<name>A0ABS7PCS4_9SPHN</name>
<evidence type="ECO:0000313" key="11">
    <source>
        <dbReference type="EMBL" id="MBY8336868.1"/>
    </source>
</evidence>
<comment type="caution">
    <text evidence="11">The sequence shown here is derived from an EMBL/GenBank/DDBJ whole genome shotgun (WGS) entry which is preliminary data.</text>
</comment>
<evidence type="ECO:0000256" key="6">
    <source>
        <dbReference type="ARBA" id="ARBA00022989"/>
    </source>
</evidence>
<feature type="transmembrane region" description="Helical" evidence="9">
    <location>
        <begin position="57"/>
        <end position="77"/>
    </location>
</feature>